<dbReference type="RefSeq" id="WP_282583438.1">
    <property type="nucleotide sequence ID" value="NZ_JAMOIM010000002.1"/>
</dbReference>
<sequence>MASTLAYAYLRACDAEGIDEDGWTFDALLAAGGQGADPPPPVLPAPAATWAENDARRRAVEATIEFARAKGIEVPEDVTVRLLQWIHDVKGWNA</sequence>
<protein>
    <submittedName>
        <fullName evidence="1">Uncharacterized protein</fullName>
    </submittedName>
</protein>
<keyword evidence="2" id="KW-1185">Reference proteome</keyword>
<dbReference type="EMBL" id="JAMOIM010000002">
    <property type="protein sequence ID" value="MCW6507066.1"/>
    <property type="molecule type" value="Genomic_DNA"/>
</dbReference>
<name>A0AA42CIN6_9HYPH</name>
<evidence type="ECO:0000313" key="2">
    <source>
        <dbReference type="Proteomes" id="UP001165667"/>
    </source>
</evidence>
<gene>
    <name evidence="1" type="ORF">M8523_03420</name>
</gene>
<proteinExistence type="predicted"/>
<dbReference type="Proteomes" id="UP001165667">
    <property type="component" value="Unassembled WGS sequence"/>
</dbReference>
<organism evidence="1 2">
    <name type="scientific">Lichenifustis flavocetrariae</name>
    <dbReference type="NCBI Taxonomy" id="2949735"/>
    <lineage>
        <taxon>Bacteria</taxon>
        <taxon>Pseudomonadati</taxon>
        <taxon>Pseudomonadota</taxon>
        <taxon>Alphaproteobacteria</taxon>
        <taxon>Hyphomicrobiales</taxon>
        <taxon>Lichenihabitantaceae</taxon>
        <taxon>Lichenifustis</taxon>
    </lineage>
</organism>
<evidence type="ECO:0000313" key="1">
    <source>
        <dbReference type="EMBL" id="MCW6507066.1"/>
    </source>
</evidence>
<comment type="caution">
    <text evidence="1">The sequence shown here is derived from an EMBL/GenBank/DDBJ whole genome shotgun (WGS) entry which is preliminary data.</text>
</comment>
<accession>A0AA42CIN6</accession>
<reference evidence="1" key="1">
    <citation type="submission" date="2022-05" db="EMBL/GenBank/DDBJ databases">
        <authorList>
            <person name="Pankratov T."/>
        </authorList>
    </citation>
    <scope>NUCLEOTIDE SEQUENCE</scope>
    <source>
        <strain evidence="1">BP6-180914</strain>
    </source>
</reference>
<dbReference type="AlphaFoldDB" id="A0AA42CIN6"/>